<accession>A0ABV6C406</accession>
<dbReference type="EMBL" id="JBHLYQ010000101">
    <property type="protein sequence ID" value="MFC0082429.1"/>
    <property type="molecule type" value="Genomic_DNA"/>
</dbReference>
<protein>
    <recommendedName>
        <fullName evidence="3">EAL domain-containing protein</fullName>
    </recommendedName>
</protein>
<organism evidence="1 2">
    <name type="scientific">Aciditerrimonas ferrireducens</name>
    <dbReference type="NCBI Taxonomy" id="667306"/>
    <lineage>
        <taxon>Bacteria</taxon>
        <taxon>Bacillati</taxon>
        <taxon>Actinomycetota</taxon>
        <taxon>Acidimicrobiia</taxon>
        <taxon>Acidimicrobiales</taxon>
        <taxon>Acidimicrobiaceae</taxon>
        <taxon>Aciditerrimonas</taxon>
    </lineage>
</organism>
<name>A0ABV6C406_9ACTN</name>
<proteinExistence type="predicted"/>
<evidence type="ECO:0000313" key="1">
    <source>
        <dbReference type="EMBL" id="MFC0082429.1"/>
    </source>
</evidence>
<dbReference type="RefSeq" id="WP_377790017.1">
    <property type="nucleotide sequence ID" value="NZ_JBHLYQ010000101.1"/>
</dbReference>
<evidence type="ECO:0000313" key="2">
    <source>
        <dbReference type="Proteomes" id="UP001589788"/>
    </source>
</evidence>
<gene>
    <name evidence="1" type="ORF">ACFFRE_09820</name>
</gene>
<reference evidence="1 2" key="1">
    <citation type="submission" date="2024-09" db="EMBL/GenBank/DDBJ databases">
        <authorList>
            <person name="Sun Q."/>
            <person name="Mori K."/>
        </authorList>
    </citation>
    <scope>NUCLEOTIDE SEQUENCE [LARGE SCALE GENOMIC DNA]</scope>
    <source>
        <strain evidence="1 2">JCM 15389</strain>
    </source>
</reference>
<evidence type="ECO:0008006" key="3">
    <source>
        <dbReference type="Google" id="ProtNLM"/>
    </source>
</evidence>
<sequence length="182" mass="19477">MARNGQPGPQARRGWAFVEKLLIELALAEAPPPVPILVELLPSALLSPLDLAAWSVARWAASHRQLLVAFDASDLEACTVEDLHALRDRVVKLGWAAGVLNLSHLGRWADLLREQVRVVVLHPAACSAPSSSLAALCEHARTAGWLVIGSGPKDPAVLRAAARLGITGWVQRPDHTLAPACR</sequence>
<dbReference type="Proteomes" id="UP001589788">
    <property type="component" value="Unassembled WGS sequence"/>
</dbReference>
<comment type="caution">
    <text evidence="1">The sequence shown here is derived from an EMBL/GenBank/DDBJ whole genome shotgun (WGS) entry which is preliminary data.</text>
</comment>
<keyword evidence="2" id="KW-1185">Reference proteome</keyword>